<keyword evidence="1" id="KW-0472">Membrane</keyword>
<evidence type="ECO:0000256" key="1">
    <source>
        <dbReference type="SAM" id="Phobius"/>
    </source>
</evidence>
<keyword evidence="1" id="KW-0812">Transmembrane</keyword>
<gene>
    <name evidence="2" type="ORF">DPMN_004614</name>
</gene>
<proteinExistence type="predicted"/>
<feature type="transmembrane region" description="Helical" evidence="1">
    <location>
        <begin position="78"/>
        <end position="101"/>
    </location>
</feature>
<keyword evidence="3" id="KW-1185">Reference proteome</keyword>
<dbReference type="AlphaFoldDB" id="A0A9D4MSZ2"/>
<accession>A0A9D4MSZ2</accession>
<name>A0A9D4MSZ2_DREPO</name>
<feature type="transmembrane region" description="Helical" evidence="1">
    <location>
        <begin position="48"/>
        <end position="66"/>
    </location>
</feature>
<evidence type="ECO:0000313" key="2">
    <source>
        <dbReference type="EMBL" id="KAH3880692.1"/>
    </source>
</evidence>
<comment type="caution">
    <text evidence="2">The sequence shown here is derived from an EMBL/GenBank/DDBJ whole genome shotgun (WGS) entry which is preliminary data.</text>
</comment>
<organism evidence="2 3">
    <name type="scientific">Dreissena polymorpha</name>
    <name type="common">Zebra mussel</name>
    <name type="synonym">Mytilus polymorpha</name>
    <dbReference type="NCBI Taxonomy" id="45954"/>
    <lineage>
        <taxon>Eukaryota</taxon>
        <taxon>Metazoa</taxon>
        <taxon>Spiralia</taxon>
        <taxon>Lophotrochozoa</taxon>
        <taxon>Mollusca</taxon>
        <taxon>Bivalvia</taxon>
        <taxon>Autobranchia</taxon>
        <taxon>Heteroconchia</taxon>
        <taxon>Euheterodonta</taxon>
        <taxon>Imparidentia</taxon>
        <taxon>Neoheterodontei</taxon>
        <taxon>Myida</taxon>
        <taxon>Dreissenoidea</taxon>
        <taxon>Dreissenidae</taxon>
        <taxon>Dreissena</taxon>
    </lineage>
</organism>
<sequence>MRKLQVMRMFKNQMTSMMKKIEKVFLHLAQNLLCLGFNLNMDIKEQGMTRMIMMMVWVIHIGCTIKESMVSKMAAPRVVLAHIVGHFFMMLFTLQLGVSYASSTIAEMQLSLSLYRSY</sequence>
<evidence type="ECO:0000313" key="3">
    <source>
        <dbReference type="Proteomes" id="UP000828390"/>
    </source>
</evidence>
<dbReference type="Proteomes" id="UP000828390">
    <property type="component" value="Unassembled WGS sequence"/>
</dbReference>
<protein>
    <submittedName>
        <fullName evidence="2">Uncharacterized protein</fullName>
    </submittedName>
</protein>
<keyword evidence="1" id="KW-1133">Transmembrane helix</keyword>
<reference evidence="2" key="1">
    <citation type="journal article" date="2019" name="bioRxiv">
        <title>The Genome of the Zebra Mussel, Dreissena polymorpha: A Resource for Invasive Species Research.</title>
        <authorList>
            <person name="McCartney M.A."/>
            <person name="Auch B."/>
            <person name="Kono T."/>
            <person name="Mallez S."/>
            <person name="Zhang Y."/>
            <person name="Obille A."/>
            <person name="Becker A."/>
            <person name="Abrahante J.E."/>
            <person name="Garbe J."/>
            <person name="Badalamenti J.P."/>
            <person name="Herman A."/>
            <person name="Mangelson H."/>
            <person name="Liachko I."/>
            <person name="Sullivan S."/>
            <person name="Sone E.D."/>
            <person name="Koren S."/>
            <person name="Silverstein K.A.T."/>
            <person name="Beckman K.B."/>
            <person name="Gohl D.M."/>
        </authorList>
    </citation>
    <scope>NUCLEOTIDE SEQUENCE</scope>
    <source>
        <strain evidence="2">Duluth1</strain>
        <tissue evidence="2">Whole animal</tissue>
    </source>
</reference>
<reference evidence="2" key="2">
    <citation type="submission" date="2020-11" db="EMBL/GenBank/DDBJ databases">
        <authorList>
            <person name="McCartney M.A."/>
            <person name="Auch B."/>
            <person name="Kono T."/>
            <person name="Mallez S."/>
            <person name="Becker A."/>
            <person name="Gohl D.M."/>
            <person name="Silverstein K.A.T."/>
            <person name="Koren S."/>
            <person name="Bechman K.B."/>
            <person name="Herman A."/>
            <person name="Abrahante J.E."/>
            <person name="Garbe J."/>
        </authorList>
    </citation>
    <scope>NUCLEOTIDE SEQUENCE</scope>
    <source>
        <strain evidence="2">Duluth1</strain>
        <tissue evidence="2">Whole animal</tissue>
    </source>
</reference>
<dbReference type="EMBL" id="JAIWYP010000001">
    <property type="protein sequence ID" value="KAH3880692.1"/>
    <property type="molecule type" value="Genomic_DNA"/>
</dbReference>